<reference evidence="2" key="2">
    <citation type="submission" date="2013-04" db="UniProtKB">
        <authorList>
            <consortium name="EnsemblPlants"/>
        </authorList>
    </citation>
    <scope>IDENTIFICATION</scope>
</reference>
<dbReference type="SUPFAM" id="SSF52047">
    <property type="entry name" value="RNI-like"/>
    <property type="match status" value="1"/>
</dbReference>
<keyword evidence="3" id="KW-1185">Reference proteome</keyword>
<dbReference type="Gramene" id="OB10G11290.1">
    <property type="protein sequence ID" value="OB10G11290.1"/>
    <property type="gene ID" value="OB10G11290"/>
</dbReference>
<proteinExistence type="predicted"/>
<reference evidence="2" key="1">
    <citation type="journal article" date="2013" name="Nat. Commun.">
        <title>Whole-genome sequencing of Oryza brachyantha reveals mechanisms underlying Oryza genome evolution.</title>
        <authorList>
            <person name="Chen J."/>
            <person name="Huang Q."/>
            <person name="Gao D."/>
            <person name="Wang J."/>
            <person name="Lang Y."/>
            <person name="Liu T."/>
            <person name="Li B."/>
            <person name="Bai Z."/>
            <person name="Luis Goicoechea J."/>
            <person name="Liang C."/>
            <person name="Chen C."/>
            <person name="Zhang W."/>
            <person name="Sun S."/>
            <person name="Liao Y."/>
            <person name="Zhang X."/>
            <person name="Yang L."/>
            <person name="Song C."/>
            <person name="Wang M."/>
            <person name="Shi J."/>
            <person name="Liu G."/>
            <person name="Liu J."/>
            <person name="Zhou H."/>
            <person name="Zhou W."/>
            <person name="Yu Q."/>
            <person name="An N."/>
            <person name="Chen Y."/>
            <person name="Cai Q."/>
            <person name="Wang B."/>
            <person name="Liu B."/>
            <person name="Min J."/>
            <person name="Huang Y."/>
            <person name="Wu H."/>
            <person name="Li Z."/>
            <person name="Zhang Y."/>
            <person name="Yin Y."/>
            <person name="Song W."/>
            <person name="Jiang J."/>
            <person name="Jackson S.A."/>
            <person name="Wing R.A."/>
            <person name="Wang J."/>
            <person name="Chen M."/>
        </authorList>
    </citation>
    <scope>NUCLEOTIDE SEQUENCE [LARGE SCALE GENOMIC DNA]</scope>
    <source>
        <strain evidence="2">cv. IRGC 101232</strain>
    </source>
</reference>
<sequence length="256" mass="28723">MLKYVHPFGDFTLPSLETLHITHCAHLRHIFPREAAAQHTVKEFKMLKHIYLDELPSLEGICEGCSMSAPKLQCVNLRGCSSLRHLPAVDCHPRPIVNCEKDCWDKLEWDGLEVAHHPSLYEMCQSSSYYKNPLPRGTLLRFGNAKIYDVFSAAVIAAVRRIKNTFMLDAVCASWYQVVNRYGGDAMVIDVEVDILDLVREVLSGVKVDLVEELIGSVAQIRLLEMGDDRVGPGGTSSRQRELLILQTSSWGSQEG</sequence>
<feature type="domain" description="Disease resistance protein At4g27190-like leucine-rich repeats" evidence="1">
    <location>
        <begin position="13"/>
        <end position="86"/>
    </location>
</feature>
<accession>J3N0T1</accession>
<dbReference type="InterPro" id="IPR057135">
    <property type="entry name" value="At4g27190-like_LRR"/>
</dbReference>
<dbReference type="EnsemblPlants" id="OB10G11290.1">
    <property type="protein sequence ID" value="OB10G11290.1"/>
    <property type="gene ID" value="OB10G11290"/>
</dbReference>
<evidence type="ECO:0000313" key="3">
    <source>
        <dbReference type="Proteomes" id="UP000006038"/>
    </source>
</evidence>
<dbReference type="HOGENOM" id="CLU_1087305_0_0_1"/>
<dbReference type="Proteomes" id="UP000006038">
    <property type="component" value="Chromosome 10"/>
</dbReference>
<protein>
    <recommendedName>
        <fullName evidence="1">Disease resistance protein At4g27190-like leucine-rich repeats domain-containing protein</fullName>
    </recommendedName>
</protein>
<organism evidence="2">
    <name type="scientific">Oryza brachyantha</name>
    <name type="common">malo sina</name>
    <dbReference type="NCBI Taxonomy" id="4533"/>
    <lineage>
        <taxon>Eukaryota</taxon>
        <taxon>Viridiplantae</taxon>
        <taxon>Streptophyta</taxon>
        <taxon>Embryophyta</taxon>
        <taxon>Tracheophyta</taxon>
        <taxon>Spermatophyta</taxon>
        <taxon>Magnoliopsida</taxon>
        <taxon>Liliopsida</taxon>
        <taxon>Poales</taxon>
        <taxon>Poaceae</taxon>
        <taxon>BOP clade</taxon>
        <taxon>Oryzoideae</taxon>
        <taxon>Oryzeae</taxon>
        <taxon>Oryzinae</taxon>
        <taxon>Oryza</taxon>
    </lineage>
</organism>
<dbReference type="AlphaFoldDB" id="J3N0T1"/>
<dbReference type="Gene3D" id="3.80.10.10">
    <property type="entry name" value="Ribonuclease Inhibitor"/>
    <property type="match status" value="1"/>
</dbReference>
<dbReference type="Pfam" id="PF23247">
    <property type="entry name" value="LRR_RPS2"/>
    <property type="match status" value="1"/>
</dbReference>
<evidence type="ECO:0000313" key="2">
    <source>
        <dbReference type="EnsemblPlants" id="OB10G11290.1"/>
    </source>
</evidence>
<name>J3N0T1_ORYBR</name>
<evidence type="ECO:0000259" key="1">
    <source>
        <dbReference type="Pfam" id="PF23247"/>
    </source>
</evidence>
<dbReference type="InterPro" id="IPR032675">
    <property type="entry name" value="LRR_dom_sf"/>
</dbReference>